<dbReference type="EMBL" id="NPBS01000106">
    <property type="protein sequence ID" value="PAF24529.1"/>
    <property type="molecule type" value="Genomic_DNA"/>
</dbReference>
<sequence>METMESCEVDTALEILVGKWKHKILFQLMTHDVMRFNELKRAIPGITQKMLTSQLRELESHDIVERKVYPQIPPKVEYSISEYGKSLQPVLDAMHEWGKNHTTHLNRTYAETNEQS</sequence>
<dbReference type="Pfam" id="PF01638">
    <property type="entry name" value="HxlR"/>
    <property type="match status" value="1"/>
</dbReference>
<dbReference type="GO" id="GO:0003677">
    <property type="term" value="F:DNA binding"/>
    <property type="evidence" value="ECO:0007669"/>
    <property type="project" value="UniProtKB-KW"/>
</dbReference>
<gene>
    <name evidence="5" type="ORF">CHH61_18175</name>
</gene>
<evidence type="ECO:0000313" key="5">
    <source>
        <dbReference type="EMBL" id="PAF24529.1"/>
    </source>
</evidence>
<dbReference type="PANTHER" id="PTHR33204:SF29">
    <property type="entry name" value="TRANSCRIPTIONAL REGULATOR"/>
    <property type="match status" value="1"/>
</dbReference>
<dbReference type="AlphaFoldDB" id="A0A268RWA6"/>
<keyword evidence="3" id="KW-0804">Transcription</keyword>
<evidence type="ECO:0000256" key="3">
    <source>
        <dbReference type="ARBA" id="ARBA00023163"/>
    </source>
</evidence>
<name>A0A268RWA6_SHOCL</name>
<keyword evidence="2" id="KW-0238">DNA-binding</keyword>
<organism evidence="5 6">
    <name type="scientific">Shouchella clausii</name>
    <name type="common">Alkalihalobacillus clausii</name>
    <dbReference type="NCBI Taxonomy" id="79880"/>
    <lineage>
        <taxon>Bacteria</taxon>
        <taxon>Bacillati</taxon>
        <taxon>Bacillota</taxon>
        <taxon>Bacilli</taxon>
        <taxon>Bacillales</taxon>
        <taxon>Bacillaceae</taxon>
        <taxon>Shouchella</taxon>
    </lineage>
</organism>
<dbReference type="InterPro" id="IPR036388">
    <property type="entry name" value="WH-like_DNA-bd_sf"/>
</dbReference>
<dbReference type="Proteomes" id="UP000216133">
    <property type="component" value="Unassembled WGS sequence"/>
</dbReference>
<dbReference type="PANTHER" id="PTHR33204">
    <property type="entry name" value="TRANSCRIPTIONAL REGULATOR, MARR FAMILY"/>
    <property type="match status" value="1"/>
</dbReference>
<feature type="domain" description="HTH hxlR-type" evidence="4">
    <location>
        <begin position="7"/>
        <end position="106"/>
    </location>
</feature>
<evidence type="ECO:0000256" key="2">
    <source>
        <dbReference type="ARBA" id="ARBA00023125"/>
    </source>
</evidence>
<reference evidence="5 6" key="1">
    <citation type="submission" date="2017-07" db="EMBL/GenBank/DDBJ databases">
        <title>Isolation and whole genome analysis of endospore-forming bacteria from heroin.</title>
        <authorList>
            <person name="Kalinowski J."/>
            <person name="Ahrens B."/>
            <person name="Al-Dilaimi A."/>
            <person name="Winkler A."/>
            <person name="Wibberg D."/>
            <person name="Schleenbecker U."/>
            <person name="Ruckert C."/>
            <person name="Wolfel R."/>
            <person name="Grass G."/>
        </authorList>
    </citation>
    <scope>NUCLEOTIDE SEQUENCE [LARGE SCALE GENOMIC DNA]</scope>
    <source>
        <strain evidence="5 6">7523-2</strain>
    </source>
</reference>
<proteinExistence type="predicted"/>
<dbReference type="SUPFAM" id="SSF46785">
    <property type="entry name" value="Winged helix' DNA-binding domain"/>
    <property type="match status" value="1"/>
</dbReference>
<comment type="caution">
    <text evidence="5">The sequence shown here is derived from an EMBL/GenBank/DDBJ whole genome shotgun (WGS) entry which is preliminary data.</text>
</comment>
<evidence type="ECO:0000259" key="4">
    <source>
        <dbReference type="PROSITE" id="PS51118"/>
    </source>
</evidence>
<dbReference type="PROSITE" id="PS51118">
    <property type="entry name" value="HTH_HXLR"/>
    <property type="match status" value="1"/>
</dbReference>
<dbReference type="Gene3D" id="1.10.10.10">
    <property type="entry name" value="Winged helix-like DNA-binding domain superfamily/Winged helix DNA-binding domain"/>
    <property type="match status" value="1"/>
</dbReference>
<dbReference type="InterPro" id="IPR036390">
    <property type="entry name" value="WH_DNA-bd_sf"/>
</dbReference>
<dbReference type="InterPro" id="IPR002577">
    <property type="entry name" value="HTH_HxlR"/>
</dbReference>
<accession>A0A268RWA6</accession>
<evidence type="ECO:0000313" key="6">
    <source>
        <dbReference type="Proteomes" id="UP000216133"/>
    </source>
</evidence>
<evidence type="ECO:0000256" key="1">
    <source>
        <dbReference type="ARBA" id="ARBA00023015"/>
    </source>
</evidence>
<protein>
    <submittedName>
        <fullName evidence="5">Transcriptional regulator</fullName>
    </submittedName>
</protein>
<keyword evidence="1" id="KW-0805">Transcription regulation</keyword>